<name>A0A2N9GRC5_FAGSY</name>
<evidence type="ECO:0000259" key="2">
    <source>
        <dbReference type="PROSITE" id="PS50108"/>
    </source>
</evidence>
<accession>A0A2N9GRC5</accession>
<feature type="compositionally biased region" description="Basic residues" evidence="1">
    <location>
        <begin position="426"/>
        <end position="441"/>
    </location>
</feature>
<dbReference type="InterPro" id="IPR000095">
    <property type="entry name" value="CRIB_dom"/>
</dbReference>
<dbReference type="Pfam" id="PF13952">
    <property type="entry name" value="DUF4216"/>
    <property type="match status" value="1"/>
</dbReference>
<dbReference type="Pfam" id="PF13960">
    <property type="entry name" value="DUF4218"/>
    <property type="match status" value="1"/>
</dbReference>
<dbReference type="PROSITE" id="PS50108">
    <property type="entry name" value="CRIB"/>
    <property type="match status" value="1"/>
</dbReference>
<proteinExistence type="predicted"/>
<evidence type="ECO:0000256" key="1">
    <source>
        <dbReference type="SAM" id="MobiDB-lite"/>
    </source>
</evidence>
<dbReference type="InterPro" id="IPR025312">
    <property type="entry name" value="DUF4216"/>
</dbReference>
<organism evidence="3">
    <name type="scientific">Fagus sylvatica</name>
    <name type="common">Beechnut</name>
    <dbReference type="NCBI Taxonomy" id="28930"/>
    <lineage>
        <taxon>Eukaryota</taxon>
        <taxon>Viridiplantae</taxon>
        <taxon>Streptophyta</taxon>
        <taxon>Embryophyta</taxon>
        <taxon>Tracheophyta</taxon>
        <taxon>Spermatophyta</taxon>
        <taxon>Magnoliopsida</taxon>
        <taxon>eudicotyledons</taxon>
        <taxon>Gunneridae</taxon>
        <taxon>Pentapetalae</taxon>
        <taxon>rosids</taxon>
        <taxon>fabids</taxon>
        <taxon>Fagales</taxon>
        <taxon>Fagaceae</taxon>
        <taxon>Fagus</taxon>
    </lineage>
</organism>
<sequence length="1045" mass="120861">MEEGPSIQQPAQEPNKDAHRFYKLLEDAEQPLYKGCKNFSKLSAILHLYHLTCVSGWSNKSFTMLLQILQDLLPLDAKLPKDNYEAKKIIKDLGLGYEKIHACPNDCMLFWKENALDEACSVCGASRWKKSKGEESENEKGEDEESEDEVQDDTDALSKRKKKGAKILRWFPLKPRLQRLFMSSKTAAYMKWHAEGRTEDGLMRHPADSQAWKMFNSQHVEFSFDPRNVRLGLSSDGFNPYGHMSTAHSTWPVILFSYNFPPWMCMKRSSFMLSLVIPGPFSPGNDIDVYLQPLIEELKELWDIGVETYDVSTKSIFQMHATLMWTINDFPAYGDLSGWNTKGALACPSCNYNTHSRWLKNGGKYCFMGHRRFLGNDHRFRKERASFDGSQEMRPAPSMLLGNDIIMQTEGVNCCFGKARKEVKTNKKGKKNKKVKRKRKRGDGEERSTWKKRSIFFTLPYWEDHMLRHNLDVMHIEKNMTDNIIGTLLNLNRKTKDNLKARLDLELMGIRRELHPQKTGNDKSYLPPACFTMTPREKDSFLRVLQDIRVPDGYASNISRCIQLNQRKIIGLKSHDNHILMQQLLPIAIRGSLPKNVCSALIDLSCFFKEICSKVLNVEDLEHLEKKIAVTLCQLEKIFPPSFFTVMVHLVTHLATEAKIAGPVHYRWMYPIERYLARLKSHVRNKAHIEGSIAEGYLAEECLTFCSRYLESVETVFNRPIRNSEHSTGAVLNITLDRKSWIQAHRNVLFNCDEVIPFRKVHQDYIKAQIQPRRITNDLIHKIHMETFCDWLREYVLEMTVAERDKLSHKMRWLAQGPNTEARRLKRYITNGFMFRIKGCDENKTTQNSGVSVVTEGDTNYYGVLTDIIELNDFDNFRYILFKCDWANVSGKGYKIDKYGFPLVNFSHLIHVGKKLSDEPFIIASQASQVFYVEDERHKDWVVVVKTKARDIYDVGIGVLYEEDDEEDNYCENIPYNITIDDAYDDVNDNLNCTRADVEGITVDTSPIVEENFTDDESNDVEENFTDDESDDVEENFSDDESSDN</sequence>
<gene>
    <name evidence="3" type="ORF">FSB_LOCUS30027</name>
</gene>
<dbReference type="InterPro" id="IPR004242">
    <property type="entry name" value="Transposase_21"/>
</dbReference>
<dbReference type="EMBL" id="OIVN01002269">
    <property type="protein sequence ID" value="SPD02145.1"/>
    <property type="molecule type" value="Genomic_DNA"/>
</dbReference>
<evidence type="ECO:0000313" key="3">
    <source>
        <dbReference type="EMBL" id="SPD02145.1"/>
    </source>
</evidence>
<feature type="region of interest" description="Disordered" evidence="1">
    <location>
        <begin position="423"/>
        <end position="446"/>
    </location>
</feature>
<feature type="domain" description="CRIB" evidence="2">
    <location>
        <begin position="899"/>
        <end position="913"/>
    </location>
</feature>
<feature type="compositionally biased region" description="Acidic residues" evidence="1">
    <location>
        <begin position="1012"/>
        <end position="1045"/>
    </location>
</feature>
<dbReference type="InterPro" id="IPR025452">
    <property type="entry name" value="DUF4218"/>
</dbReference>
<dbReference type="PANTHER" id="PTHR10775:SF173">
    <property type="match status" value="1"/>
</dbReference>
<protein>
    <recommendedName>
        <fullName evidence="2">CRIB domain-containing protein</fullName>
    </recommendedName>
</protein>
<feature type="region of interest" description="Disordered" evidence="1">
    <location>
        <begin position="1010"/>
        <end position="1045"/>
    </location>
</feature>
<feature type="region of interest" description="Disordered" evidence="1">
    <location>
        <begin position="131"/>
        <end position="158"/>
    </location>
</feature>
<reference evidence="3" key="1">
    <citation type="submission" date="2018-02" db="EMBL/GenBank/DDBJ databases">
        <authorList>
            <person name="Cohen D.B."/>
            <person name="Kent A.D."/>
        </authorList>
    </citation>
    <scope>NUCLEOTIDE SEQUENCE</scope>
</reference>
<dbReference type="PANTHER" id="PTHR10775">
    <property type="entry name" value="OS08G0208400 PROTEIN"/>
    <property type="match status" value="1"/>
</dbReference>
<dbReference type="AlphaFoldDB" id="A0A2N9GRC5"/>
<dbReference type="Pfam" id="PF02992">
    <property type="entry name" value="Transposase_21"/>
    <property type="match status" value="1"/>
</dbReference>
<feature type="compositionally biased region" description="Acidic residues" evidence="1">
    <location>
        <begin position="140"/>
        <end position="155"/>
    </location>
</feature>